<dbReference type="Pfam" id="PF07536">
    <property type="entry name" value="HWE_HK"/>
    <property type="match status" value="1"/>
</dbReference>
<keyword evidence="5" id="KW-0547">Nucleotide-binding</keyword>
<dbReference type="OrthoDB" id="341208at2"/>
<evidence type="ECO:0000256" key="4">
    <source>
        <dbReference type="ARBA" id="ARBA00022679"/>
    </source>
</evidence>
<protein>
    <recommendedName>
        <fullName evidence="2">histidine kinase</fullName>
        <ecNumber evidence="2">2.7.13.3</ecNumber>
    </recommendedName>
</protein>
<dbReference type="EMBL" id="PXYL01000008">
    <property type="protein sequence ID" value="PSJ59355.1"/>
    <property type="molecule type" value="Genomic_DNA"/>
</dbReference>
<gene>
    <name evidence="10" type="ORF">C7I85_17265</name>
</gene>
<dbReference type="SUPFAM" id="SSF55785">
    <property type="entry name" value="PYP-like sensor domain (PAS domain)"/>
    <property type="match status" value="1"/>
</dbReference>
<dbReference type="EC" id="2.7.13.3" evidence="2"/>
<dbReference type="InterPro" id="IPR003018">
    <property type="entry name" value="GAF"/>
</dbReference>
<dbReference type="GO" id="GO:0005524">
    <property type="term" value="F:ATP binding"/>
    <property type="evidence" value="ECO:0007669"/>
    <property type="project" value="UniProtKB-KW"/>
</dbReference>
<dbReference type="PANTHER" id="PTHR41523">
    <property type="entry name" value="TWO-COMPONENT SYSTEM SENSOR PROTEIN"/>
    <property type="match status" value="1"/>
</dbReference>
<keyword evidence="7" id="KW-0067">ATP-binding</keyword>
<dbReference type="GO" id="GO:0004673">
    <property type="term" value="F:protein histidine kinase activity"/>
    <property type="evidence" value="ECO:0007669"/>
    <property type="project" value="UniProtKB-EC"/>
</dbReference>
<accession>A0A2P7SAK4</accession>
<dbReference type="PANTHER" id="PTHR41523:SF7">
    <property type="entry name" value="HISTIDINE KINASE"/>
    <property type="match status" value="1"/>
</dbReference>
<evidence type="ECO:0000259" key="9">
    <source>
        <dbReference type="SMART" id="SM00911"/>
    </source>
</evidence>
<dbReference type="Gene3D" id="3.30.450.40">
    <property type="match status" value="1"/>
</dbReference>
<name>A0A2P7SAK4_9HYPH</name>
<evidence type="ECO:0000256" key="7">
    <source>
        <dbReference type="ARBA" id="ARBA00022840"/>
    </source>
</evidence>
<dbReference type="Gene3D" id="3.30.565.10">
    <property type="entry name" value="Histidine kinase-like ATPase, C-terminal domain"/>
    <property type="match status" value="1"/>
</dbReference>
<keyword evidence="11" id="KW-1185">Reference proteome</keyword>
<comment type="catalytic activity">
    <reaction evidence="1">
        <text>ATP + protein L-histidine = ADP + protein N-phospho-L-histidine.</text>
        <dbReference type="EC" id="2.7.13.3"/>
    </reaction>
</comment>
<sequence length="510" mass="56189">MQRKLKEGQGLPADVLRAVNDDQRIAVLRDLQLADATSDVDFDRLTTLAASVMEAPIAFVSLIDSDRQWFKSCLGIGGEELPISVSFCAHTIAAGDKVFVVPDAAADPRFADNPLVTGSLNVRFYAGAPIIVSGEPIGTLSVIDTRPRPTPDEGRIDQLHSLAALAASLFKIKEDNRAGLAARVALAREEKRRVVAVEAASLASWAWDLRTDTIECDTLFPELLDLPPTTRLSARRIFRAIDRRDVKKAEADFRAALATDEEYIGEYRVAGVHPTRWLAARGRVIEHDEEGNPLLVFGVNFDISERKAAEERQRLLLRELNHRVKNTLATVQALATQSVRHAQEPAEFLVAFTARLRALGLAHGLLSDHEWRGIALCELIKLEVLPFDDAENPRIRVNGEHLLLSPDQALGLGLILHELGGNALQHGSLSSPDGIVDLSWRVDGNRRARRLVLTWVESGGPRVVPPHRHGFGSILIRRSLSKILASEVNHEYLPEGVRAEISMPLVDFPN</sequence>
<keyword evidence="6 10" id="KW-0418">Kinase</keyword>
<evidence type="ECO:0000256" key="1">
    <source>
        <dbReference type="ARBA" id="ARBA00000085"/>
    </source>
</evidence>
<dbReference type="InterPro" id="IPR035965">
    <property type="entry name" value="PAS-like_dom_sf"/>
</dbReference>
<dbReference type="Pfam" id="PF01590">
    <property type="entry name" value="GAF"/>
    <property type="match status" value="1"/>
</dbReference>
<feature type="domain" description="GAF" evidence="8">
    <location>
        <begin position="37"/>
        <end position="177"/>
    </location>
</feature>
<keyword evidence="4" id="KW-0808">Transferase</keyword>
<dbReference type="SMART" id="SM00911">
    <property type="entry name" value="HWE_HK"/>
    <property type="match status" value="1"/>
</dbReference>
<dbReference type="RefSeq" id="WP_106725243.1">
    <property type="nucleotide sequence ID" value="NZ_PXYL01000008.1"/>
</dbReference>
<dbReference type="Gene3D" id="3.30.450.20">
    <property type="entry name" value="PAS domain"/>
    <property type="match status" value="1"/>
</dbReference>
<feature type="domain" description="Signal transduction histidine kinase HWE region" evidence="9">
    <location>
        <begin position="319"/>
        <end position="401"/>
    </location>
</feature>
<comment type="caution">
    <text evidence="10">The sequence shown here is derived from an EMBL/GenBank/DDBJ whole genome shotgun (WGS) entry which is preliminary data.</text>
</comment>
<evidence type="ECO:0000259" key="8">
    <source>
        <dbReference type="SMART" id="SM00065"/>
    </source>
</evidence>
<organism evidence="10 11">
    <name type="scientific">Pseudaminobacter soli</name>
    <name type="common">ex Li et al. 2025</name>
    <dbReference type="NCBI Taxonomy" id="1295366"/>
    <lineage>
        <taxon>Bacteria</taxon>
        <taxon>Pseudomonadati</taxon>
        <taxon>Pseudomonadota</taxon>
        <taxon>Alphaproteobacteria</taxon>
        <taxon>Hyphomicrobiales</taxon>
        <taxon>Phyllobacteriaceae</taxon>
        <taxon>Pseudaminobacter</taxon>
    </lineage>
</organism>
<dbReference type="AlphaFoldDB" id="A0A2P7SAK4"/>
<evidence type="ECO:0000313" key="11">
    <source>
        <dbReference type="Proteomes" id="UP000240653"/>
    </source>
</evidence>
<dbReference type="SUPFAM" id="SSF55781">
    <property type="entry name" value="GAF domain-like"/>
    <property type="match status" value="1"/>
</dbReference>
<evidence type="ECO:0000256" key="6">
    <source>
        <dbReference type="ARBA" id="ARBA00022777"/>
    </source>
</evidence>
<dbReference type="InterPro" id="IPR029016">
    <property type="entry name" value="GAF-like_dom_sf"/>
</dbReference>
<dbReference type="InterPro" id="IPR036890">
    <property type="entry name" value="HATPase_C_sf"/>
</dbReference>
<evidence type="ECO:0000256" key="5">
    <source>
        <dbReference type="ARBA" id="ARBA00022741"/>
    </source>
</evidence>
<reference evidence="10 11" key="1">
    <citation type="submission" date="2018-03" db="EMBL/GenBank/DDBJ databases">
        <title>The draft genome of Mesorhizobium soli JCM 19897.</title>
        <authorList>
            <person name="Li L."/>
            <person name="Liu L."/>
            <person name="Liang L."/>
            <person name="Wang T."/>
            <person name="Zhang X."/>
        </authorList>
    </citation>
    <scope>NUCLEOTIDE SEQUENCE [LARGE SCALE GENOMIC DNA]</scope>
    <source>
        <strain evidence="10 11">JCM 19897</strain>
    </source>
</reference>
<evidence type="ECO:0000256" key="2">
    <source>
        <dbReference type="ARBA" id="ARBA00012438"/>
    </source>
</evidence>
<dbReference type="SMART" id="SM00065">
    <property type="entry name" value="GAF"/>
    <property type="match status" value="1"/>
</dbReference>
<evidence type="ECO:0000256" key="3">
    <source>
        <dbReference type="ARBA" id="ARBA00022553"/>
    </source>
</evidence>
<proteinExistence type="predicted"/>
<dbReference type="InterPro" id="IPR011102">
    <property type="entry name" value="Sig_transdc_His_kinase_HWE"/>
</dbReference>
<dbReference type="Proteomes" id="UP000240653">
    <property type="component" value="Unassembled WGS sequence"/>
</dbReference>
<keyword evidence="3" id="KW-0597">Phosphoprotein</keyword>
<evidence type="ECO:0000313" key="10">
    <source>
        <dbReference type="EMBL" id="PSJ59355.1"/>
    </source>
</evidence>